<dbReference type="SUPFAM" id="SSF47050">
    <property type="entry name" value="VHP, Villin headpiece domain"/>
    <property type="match status" value="1"/>
</dbReference>
<dbReference type="SMART" id="SM00153">
    <property type="entry name" value="VHP"/>
    <property type="match status" value="1"/>
</dbReference>
<sequence length="571" mass="63438">MASPTVVVDPAFEGAGQTPGLEVWRIENFQPVRVPESDVGKFYSGDSYIVLKTTVLKSGAFQYDVHFWLGKATSQDEAGTAAIKTVELDTILEDRAVQYREVQSHETDKFLSYFKPCIIPLDGGVASGFKEVEAEKFEPRLYTCKGRRAVRVTQVPNSVSSLNHDDVFILDTESKIYQFNGSTSSIQERAKALEVVQYIKDTYHEGTCDVAVIDDGELDDETGAGEFWNLFGGLVPIGNRDPAENDPVSDTFTRKFYVVEEGKVLELDATPLTKDLLESKKCFVLDCGTEVFVWSGRMTSLEERKAAYAAAEELLTAQNRPKHTHITRVIEGSETSPFRANFDLGGDSVGSEDGRSKVAVHPRLFACSIVRGKLEAIEVFNFTQNDLLSEDVMVLDTYDEVFVWIGENADVKEKQQALDMGQKYAEQAAALEGRPETTPVQKVTEGNEPFNFCKCFKEWDAEKASIQGNSFQKRLSALLGKPAQTSGASQRGAVTGSAVSARTGSDGAHEFVSYERLKTESEDPAPGVDPARRESYLSPEEFKELFGMDSEQFYKLPKWKQEMQKKALDLF</sequence>
<evidence type="ECO:0000256" key="3">
    <source>
        <dbReference type="SAM" id="MobiDB-lite"/>
    </source>
</evidence>
<dbReference type="PANTHER" id="PTHR11977:SF51">
    <property type="entry name" value="PROTEIN FLIGHTLESS-1 HOMOLOG"/>
    <property type="match status" value="1"/>
</dbReference>
<dbReference type="FunFam" id="3.40.20.10:FF:000002">
    <property type="entry name" value="Gelsolin"/>
    <property type="match status" value="1"/>
</dbReference>
<gene>
    <name evidence="5" type="ORF">GOP47_0001644</name>
</gene>
<dbReference type="PRINTS" id="PR00597">
    <property type="entry name" value="GELSOLIN"/>
</dbReference>
<evidence type="ECO:0000256" key="2">
    <source>
        <dbReference type="ARBA" id="ARBA00022737"/>
    </source>
</evidence>
<evidence type="ECO:0000259" key="4">
    <source>
        <dbReference type="PROSITE" id="PS51089"/>
    </source>
</evidence>
<dbReference type="Gene3D" id="1.10.950.10">
    <property type="entry name" value="Villin headpiece domain"/>
    <property type="match status" value="1"/>
</dbReference>
<dbReference type="GO" id="GO:0007015">
    <property type="term" value="P:actin filament organization"/>
    <property type="evidence" value="ECO:0007669"/>
    <property type="project" value="UniProtKB-ARBA"/>
</dbReference>
<dbReference type="Proteomes" id="UP000886520">
    <property type="component" value="Chromosome 2"/>
</dbReference>
<evidence type="ECO:0000313" key="5">
    <source>
        <dbReference type="EMBL" id="KAI5081901.1"/>
    </source>
</evidence>
<dbReference type="GO" id="GO:0051693">
    <property type="term" value="P:actin filament capping"/>
    <property type="evidence" value="ECO:0007669"/>
    <property type="project" value="UniProtKB-KW"/>
</dbReference>
<dbReference type="InterPro" id="IPR029006">
    <property type="entry name" value="ADF-H/Gelsolin-like_dom_sf"/>
</dbReference>
<dbReference type="Pfam" id="PF00626">
    <property type="entry name" value="Gelsolin"/>
    <property type="match status" value="4"/>
</dbReference>
<dbReference type="PROSITE" id="PS51089">
    <property type="entry name" value="HP"/>
    <property type="match status" value="1"/>
</dbReference>
<organism evidence="5 6">
    <name type="scientific">Adiantum capillus-veneris</name>
    <name type="common">Maidenhair fern</name>
    <dbReference type="NCBI Taxonomy" id="13818"/>
    <lineage>
        <taxon>Eukaryota</taxon>
        <taxon>Viridiplantae</taxon>
        <taxon>Streptophyta</taxon>
        <taxon>Embryophyta</taxon>
        <taxon>Tracheophyta</taxon>
        <taxon>Polypodiopsida</taxon>
        <taxon>Polypodiidae</taxon>
        <taxon>Polypodiales</taxon>
        <taxon>Pteridineae</taxon>
        <taxon>Pteridaceae</taxon>
        <taxon>Vittarioideae</taxon>
        <taxon>Adiantum</taxon>
    </lineage>
</organism>
<name>A0A9D4V8M8_ADICA</name>
<dbReference type="InterPro" id="IPR007122">
    <property type="entry name" value="Villin/Gelsolin"/>
</dbReference>
<dbReference type="EMBL" id="JABFUD020000003">
    <property type="protein sequence ID" value="KAI5081901.1"/>
    <property type="molecule type" value="Genomic_DNA"/>
</dbReference>
<feature type="region of interest" description="Disordered" evidence="3">
    <location>
        <begin position="482"/>
        <end position="534"/>
    </location>
</feature>
<dbReference type="AlphaFoldDB" id="A0A9D4V8M8"/>
<dbReference type="SUPFAM" id="SSF55753">
    <property type="entry name" value="Actin depolymerizing proteins"/>
    <property type="match status" value="4"/>
</dbReference>
<dbReference type="Gene3D" id="3.40.20.10">
    <property type="entry name" value="Severin"/>
    <property type="match status" value="4"/>
</dbReference>
<comment type="caution">
    <text evidence="5">The sequence shown here is derived from an EMBL/GenBank/DDBJ whole genome shotgun (WGS) entry which is preliminary data.</text>
</comment>
<dbReference type="PANTHER" id="PTHR11977">
    <property type="entry name" value="VILLIN"/>
    <property type="match status" value="1"/>
</dbReference>
<dbReference type="Pfam" id="PF02209">
    <property type="entry name" value="VHP"/>
    <property type="match status" value="1"/>
</dbReference>
<keyword evidence="6" id="KW-1185">Reference proteome</keyword>
<proteinExistence type="predicted"/>
<evidence type="ECO:0000256" key="1">
    <source>
        <dbReference type="ARBA" id="ARBA00022467"/>
    </source>
</evidence>
<keyword evidence="2" id="KW-0677">Repeat</keyword>
<dbReference type="SMART" id="SM00262">
    <property type="entry name" value="GEL"/>
    <property type="match status" value="4"/>
</dbReference>
<accession>A0A9D4V8M8</accession>
<evidence type="ECO:0000313" key="6">
    <source>
        <dbReference type="Proteomes" id="UP000886520"/>
    </source>
</evidence>
<dbReference type="InterPro" id="IPR003128">
    <property type="entry name" value="Villin_headpiece"/>
</dbReference>
<dbReference type="CDD" id="cd11289">
    <property type="entry name" value="gelsolin_S2_like"/>
    <property type="match status" value="1"/>
</dbReference>
<dbReference type="OrthoDB" id="6375767at2759"/>
<reference evidence="5" key="1">
    <citation type="submission" date="2021-01" db="EMBL/GenBank/DDBJ databases">
        <title>Adiantum capillus-veneris genome.</title>
        <authorList>
            <person name="Fang Y."/>
            <person name="Liao Q."/>
        </authorList>
    </citation>
    <scope>NUCLEOTIDE SEQUENCE</scope>
    <source>
        <strain evidence="5">H3</strain>
        <tissue evidence="5">Leaf</tissue>
    </source>
</reference>
<keyword evidence="1" id="KW-0117">Actin capping</keyword>
<dbReference type="CDD" id="cd11290">
    <property type="entry name" value="gelsolin_S1_like"/>
    <property type="match status" value="1"/>
</dbReference>
<dbReference type="InterPro" id="IPR007123">
    <property type="entry name" value="Gelsolin-like_dom"/>
</dbReference>
<protein>
    <recommendedName>
        <fullName evidence="4">HP domain-containing protein</fullName>
    </recommendedName>
</protein>
<feature type="compositionally biased region" description="Basic and acidic residues" evidence="3">
    <location>
        <begin position="507"/>
        <end position="521"/>
    </location>
</feature>
<dbReference type="InterPro" id="IPR036886">
    <property type="entry name" value="Villin_headpiece_dom_sf"/>
</dbReference>
<feature type="domain" description="HP" evidence="4">
    <location>
        <begin position="506"/>
        <end position="571"/>
    </location>
</feature>
<dbReference type="CDD" id="cd11291">
    <property type="entry name" value="gelsolin_S6_like"/>
    <property type="match status" value="1"/>
</dbReference>
<dbReference type="GO" id="GO:0051015">
    <property type="term" value="F:actin filament binding"/>
    <property type="evidence" value="ECO:0007669"/>
    <property type="project" value="InterPro"/>
</dbReference>